<organism evidence="2 3">
    <name type="scientific">Hyaloscypha variabilis (strain UAMH 11265 / GT02V1 / F)</name>
    <name type="common">Meliniomyces variabilis</name>
    <dbReference type="NCBI Taxonomy" id="1149755"/>
    <lineage>
        <taxon>Eukaryota</taxon>
        <taxon>Fungi</taxon>
        <taxon>Dikarya</taxon>
        <taxon>Ascomycota</taxon>
        <taxon>Pezizomycotina</taxon>
        <taxon>Leotiomycetes</taxon>
        <taxon>Helotiales</taxon>
        <taxon>Hyaloscyphaceae</taxon>
        <taxon>Hyaloscypha</taxon>
        <taxon>Hyaloscypha variabilis</taxon>
    </lineage>
</organism>
<evidence type="ECO:0000256" key="1">
    <source>
        <dbReference type="SAM" id="MobiDB-lite"/>
    </source>
</evidence>
<proteinExistence type="predicted"/>
<keyword evidence="3" id="KW-1185">Reference proteome</keyword>
<dbReference type="EMBL" id="KZ613942">
    <property type="protein sequence ID" value="PMD43186.1"/>
    <property type="molecule type" value="Genomic_DNA"/>
</dbReference>
<accession>A0A2J6RXE6</accession>
<dbReference type="AlphaFoldDB" id="A0A2J6RXE6"/>
<dbReference type="Proteomes" id="UP000235786">
    <property type="component" value="Unassembled WGS sequence"/>
</dbReference>
<evidence type="ECO:0000313" key="2">
    <source>
        <dbReference type="EMBL" id="PMD43186.1"/>
    </source>
</evidence>
<reference evidence="2 3" key="1">
    <citation type="submission" date="2016-04" db="EMBL/GenBank/DDBJ databases">
        <title>A degradative enzymes factory behind the ericoid mycorrhizal symbiosis.</title>
        <authorList>
            <consortium name="DOE Joint Genome Institute"/>
            <person name="Martino E."/>
            <person name="Morin E."/>
            <person name="Grelet G."/>
            <person name="Kuo A."/>
            <person name="Kohler A."/>
            <person name="Daghino S."/>
            <person name="Barry K."/>
            <person name="Choi C."/>
            <person name="Cichocki N."/>
            <person name="Clum A."/>
            <person name="Copeland A."/>
            <person name="Hainaut M."/>
            <person name="Haridas S."/>
            <person name="Labutti K."/>
            <person name="Lindquist E."/>
            <person name="Lipzen A."/>
            <person name="Khouja H.-R."/>
            <person name="Murat C."/>
            <person name="Ohm R."/>
            <person name="Olson A."/>
            <person name="Spatafora J."/>
            <person name="Veneault-Fourrey C."/>
            <person name="Henrissat B."/>
            <person name="Grigoriev I."/>
            <person name="Martin F."/>
            <person name="Perotto S."/>
        </authorList>
    </citation>
    <scope>NUCLEOTIDE SEQUENCE [LARGE SCALE GENOMIC DNA]</scope>
    <source>
        <strain evidence="2 3">F</strain>
    </source>
</reference>
<feature type="region of interest" description="Disordered" evidence="1">
    <location>
        <begin position="22"/>
        <end position="49"/>
    </location>
</feature>
<protein>
    <submittedName>
        <fullName evidence="2">Uncharacterized protein</fullName>
    </submittedName>
</protein>
<sequence>MGYQNPTSNILPFRDTDNKTVAYGASPNAPSPEIGSDAELLAPPQGLDEDAMQHFTATGRPAPKFKASALVSLGGDMNSVPQLLPKRYTDDSIIPAIVTDVVPSEKTAAADAKKKQGGFLSKLKGKKESEGLNENGERKGITKIVYMPRRDYLKYFAKDENGAYIGSEPYKKWTEEELEEEFAKYRPQVGKK</sequence>
<name>A0A2J6RXE6_HYAVF</name>
<evidence type="ECO:0000313" key="3">
    <source>
        <dbReference type="Proteomes" id="UP000235786"/>
    </source>
</evidence>
<dbReference type="OrthoDB" id="4158258at2759"/>
<gene>
    <name evidence="2" type="ORF">L207DRAFT_563926</name>
</gene>